<dbReference type="PROSITE" id="PS51626">
    <property type="entry name" value="SAM_MT_TRM1"/>
    <property type="match status" value="1"/>
</dbReference>
<dbReference type="Gene3D" id="3.40.50.150">
    <property type="entry name" value="Vaccinia Virus protein VP39"/>
    <property type="match status" value="1"/>
</dbReference>
<dbReference type="GO" id="GO:0002940">
    <property type="term" value="P:tRNA N2-guanine methylation"/>
    <property type="evidence" value="ECO:0007669"/>
    <property type="project" value="TreeGrafter"/>
</dbReference>
<keyword evidence="4" id="KW-0949">S-adenosyl-L-methionine</keyword>
<keyword evidence="6" id="KW-0694">RNA-binding</keyword>
<keyword evidence="2 7" id="KW-0489">Methyltransferase</keyword>
<dbReference type="EC" id="2.1.1.-" evidence="7"/>
<dbReference type="EMBL" id="BBPA01000053">
    <property type="protein sequence ID" value="GAL94207.1"/>
    <property type="molecule type" value="Genomic_DNA"/>
</dbReference>
<dbReference type="AlphaFoldDB" id="A0A0A1VWJ5"/>
<dbReference type="PANTHER" id="PTHR10631">
    <property type="entry name" value="N 2 ,N 2 -DIMETHYLGUANOSINE TRNA METHYLTRANSFERASE"/>
    <property type="match status" value="1"/>
</dbReference>
<sequence length="361" mass="40401">MQEEKAIFNINNTFYRLESKIVRDLGVLAAAIAQKERGSLRVLEVMSGSGVRALRYWLESGADWLWVNDGNPEIKPTLAANLENLLQHKKGKITYKSAQEVLLECYLEKDHYDLVDIDAFGSPASLFSAIPLATKIGGLIYLTNTDGRTLTGHNLENSLADYGASARNHPAAHEQGLRLIIAGLQLESARLGLGITPIFSFFFGQSYRVMVRLTANRQLNSHNYGFLGYCHSCGEYQSVPWPKLGKIVCSGDGQPLTLTGPLWLGSLHDRFYLEKMADLAEQWQWKKVVKLLEIMREENDFPPYFYSFREIGRRGKLDLPKREDLIAALLKQGYRAAATHINPQAVKTNASLAQCIAILKG</sequence>
<dbReference type="GO" id="GO:0000049">
    <property type="term" value="F:tRNA binding"/>
    <property type="evidence" value="ECO:0007669"/>
    <property type="project" value="UniProtKB-KW"/>
</dbReference>
<dbReference type="Proteomes" id="UP000030321">
    <property type="component" value="Unassembled WGS sequence"/>
</dbReference>
<comment type="caution">
    <text evidence="7">The sequence shown here is derived from an EMBL/GenBank/DDBJ whole genome shotgun (WGS) entry which is preliminary data.</text>
</comment>
<name>A0A0A1VWJ5_MICAE</name>
<evidence type="ECO:0000256" key="4">
    <source>
        <dbReference type="ARBA" id="ARBA00022691"/>
    </source>
</evidence>
<evidence type="ECO:0000256" key="1">
    <source>
        <dbReference type="ARBA" id="ARBA00022555"/>
    </source>
</evidence>
<proteinExistence type="predicted"/>
<reference evidence="8" key="1">
    <citation type="journal article" date="2015" name="Genome">
        <title>Whole Genome Sequence of the Non-Microcystin-Producing Microcystis aeruginosa Strain NIES-44.</title>
        <authorList>
            <person name="Okano K."/>
            <person name="Miyata N."/>
            <person name="Ozaki Y."/>
        </authorList>
    </citation>
    <scope>NUCLEOTIDE SEQUENCE [LARGE SCALE GENOMIC DNA]</scope>
    <source>
        <strain evidence="8">NIES-44</strain>
    </source>
</reference>
<accession>A0A0A1VWJ5</accession>
<keyword evidence="5" id="KW-0819">tRNA processing</keyword>
<protein>
    <submittedName>
        <fullName evidence="7">tRNA N2,N2-dimethyl(Guanine26-N2)-methyltransferase</fullName>
        <ecNumber evidence="7">2.1.1.-</ecNumber>
    </submittedName>
</protein>
<dbReference type="Gene3D" id="3.30.56.70">
    <property type="entry name" value="N2,N2-dimethylguanosine tRNA methyltransferase, C-terminal domain"/>
    <property type="match status" value="1"/>
</dbReference>
<evidence type="ECO:0000313" key="8">
    <source>
        <dbReference type="Proteomes" id="UP000030321"/>
    </source>
</evidence>
<organism evidence="7 8">
    <name type="scientific">Microcystis aeruginosa NIES-44</name>
    <dbReference type="NCBI Taxonomy" id="449439"/>
    <lineage>
        <taxon>Bacteria</taxon>
        <taxon>Bacillati</taxon>
        <taxon>Cyanobacteriota</taxon>
        <taxon>Cyanophyceae</taxon>
        <taxon>Oscillatoriophycideae</taxon>
        <taxon>Chroococcales</taxon>
        <taxon>Microcystaceae</taxon>
        <taxon>Microcystis</taxon>
    </lineage>
</organism>
<evidence type="ECO:0000256" key="3">
    <source>
        <dbReference type="ARBA" id="ARBA00022679"/>
    </source>
</evidence>
<dbReference type="SUPFAM" id="SSF53335">
    <property type="entry name" value="S-adenosyl-L-methionine-dependent methyltransferases"/>
    <property type="match status" value="1"/>
</dbReference>
<keyword evidence="3 7" id="KW-0808">Transferase</keyword>
<dbReference type="InterPro" id="IPR042296">
    <property type="entry name" value="tRNA_met_Trm1_C"/>
</dbReference>
<dbReference type="RefSeq" id="WP_045360181.1">
    <property type="nucleotide sequence ID" value="NZ_BBPA01000053.1"/>
</dbReference>
<evidence type="ECO:0000313" key="7">
    <source>
        <dbReference type="EMBL" id="GAL94207.1"/>
    </source>
</evidence>
<dbReference type="PANTHER" id="PTHR10631:SF9">
    <property type="entry name" value="TRNA (GUANINE(26)-N(2))-DIMETHYLTRANSFERASE"/>
    <property type="match status" value="1"/>
</dbReference>
<evidence type="ECO:0000256" key="2">
    <source>
        <dbReference type="ARBA" id="ARBA00022603"/>
    </source>
</evidence>
<keyword evidence="1" id="KW-0820">tRNA-binding</keyword>
<evidence type="ECO:0000256" key="5">
    <source>
        <dbReference type="ARBA" id="ARBA00022694"/>
    </source>
</evidence>
<gene>
    <name evidence="7" type="ORF">N44_02787</name>
</gene>
<evidence type="ECO:0000256" key="6">
    <source>
        <dbReference type="ARBA" id="ARBA00022884"/>
    </source>
</evidence>
<dbReference type="GO" id="GO:0016423">
    <property type="term" value="F:tRNA (guanine) methyltransferase activity"/>
    <property type="evidence" value="ECO:0007669"/>
    <property type="project" value="InterPro"/>
</dbReference>
<dbReference type="InterPro" id="IPR029063">
    <property type="entry name" value="SAM-dependent_MTases_sf"/>
</dbReference>
<dbReference type="InterPro" id="IPR002905">
    <property type="entry name" value="Trm1"/>
</dbReference>
<dbReference type="Pfam" id="PF02005">
    <property type="entry name" value="TRM"/>
    <property type="match status" value="1"/>
</dbReference>